<evidence type="ECO:0000259" key="4">
    <source>
        <dbReference type="Pfam" id="PF00248"/>
    </source>
</evidence>
<feature type="domain" description="NADP-dependent oxidoreductase" evidence="4">
    <location>
        <begin position="15"/>
        <end position="315"/>
    </location>
</feature>
<keyword evidence="2" id="KW-0521">NADP</keyword>
<dbReference type="STRING" id="665004.AC529_19275"/>
<evidence type="ECO:0000313" key="5">
    <source>
        <dbReference type="EMBL" id="KUP95130.1"/>
    </source>
</evidence>
<dbReference type="PANTHER" id="PTHR43150:SF2">
    <property type="entry name" value="HYPERKINETIC, ISOFORM M"/>
    <property type="match status" value="1"/>
</dbReference>
<dbReference type="AlphaFoldDB" id="A0A147KD03"/>
<dbReference type="PANTHER" id="PTHR43150">
    <property type="entry name" value="HYPERKINETIC, ISOFORM M"/>
    <property type="match status" value="1"/>
</dbReference>
<gene>
    <name evidence="5" type="ORF">AC529_19275</name>
</gene>
<reference evidence="6" key="1">
    <citation type="journal article" date="2017" name="Acta Aliment.">
        <title>Plant polysaccharide degrading enzyme system of Thermpbifida cellulosilytica TB100 revealed by de novo genome project data.</title>
        <authorList>
            <person name="Toth A."/>
            <person name="Baka E."/>
            <person name="Luzics S."/>
            <person name="Bata-Vidacs I."/>
            <person name="Nagy I."/>
            <person name="Balint B."/>
            <person name="Herceg R."/>
            <person name="Olasz F."/>
            <person name="Wilk T."/>
            <person name="Nagy T."/>
            <person name="Kriszt B."/>
            <person name="Nagy I."/>
            <person name="Kukolya J."/>
        </authorList>
    </citation>
    <scope>NUCLEOTIDE SEQUENCE [LARGE SCALE GENOMIC DNA]</scope>
    <source>
        <strain evidence="6">TB100</strain>
    </source>
</reference>
<dbReference type="RefSeq" id="WP_068758735.1">
    <property type="nucleotide sequence ID" value="NZ_KQ950190.1"/>
</dbReference>
<accession>A0A147KD03</accession>
<comment type="similarity">
    <text evidence="1">Belongs to the shaker potassium channel beta subunit family.</text>
</comment>
<dbReference type="GO" id="GO:0005829">
    <property type="term" value="C:cytosol"/>
    <property type="evidence" value="ECO:0007669"/>
    <property type="project" value="UniProtKB-ARBA"/>
</dbReference>
<comment type="caution">
    <text evidence="5">The sequence shown here is derived from an EMBL/GenBank/DDBJ whole genome shotgun (WGS) entry which is preliminary data.</text>
</comment>
<dbReference type="InterPro" id="IPR036812">
    <property type="entry name" value="NAD(P)_OxRdtase_dom_sf"/>
</dbReference>
<dbReference type="InterPro" id="IPR005399">
    <property type="entry name" value="K_chnl_volt-dep_bsu_KCNAB-rel"/>
</dbReference>
<dbReference type="GO" id="GO:0016491">
    <property type="term" value="F:oxidoreductase activity"/>
    <property type="evidence" value="ECO:0007669"/>
    <property type="project" value="UniProtKB-KW"/>
</dbReference>
<dbReference type="InterPro" id="IPR023210">
    <property type="entry name" value="NADP_OxRdtase_dom"/>
</dbReference>
<evidence type="ECO:0000256" key="1">
    <source>
        <dbReference type="ARBA" id="ARBA00006515"/>
    </source>
</evidence>
<dbReference type="FunFam" id="3.20.20.100:FF:000004">
    <property type="entry name" value="Oxidoreductase, aldo/keto reductase"/>
    <property type="match status" value="1"/>
</dbReference>
<name>A0A147KD03_THECS</name>
<dbReference type="EMBL" id="LGEM01000157">
    <property type="protein sequence ID" value="KUP95130.1"/>
    <property type="molecule type" value="Genomic_DNA"/>
</dbReference>
<evidence type="ECO:0000256" key="3">
    <source>
        <dbReference type="ARBA" id="ARBA00023002"/>
    </source>
</evidence>
<dbReference type="Gene3D" id="3.20.20.100">
    <property type="entry name" value="NADP-dependent oxidoreductase domain"/>
    <property type="match status" value="1"/>
</dbReference>
<organism evidence="5 6">
    <name type="scientific">Thermobifida cellulosilytica TB100</name>
    <dbReference type="NCBI Taxonomy" id="665004"/>
    <lineage>
        <taxon>Bacteria</taxon>
        <taxon>Bacillati</taxon>
        <taxon>Actinomycetota</taxon>
        <taxon>Actinomycetes</taxon>
        <taxon>Streptosporangiales</taxon>
        <taxon>Nocardiopsidaceae</taxon>
        <taxon>Thermobifida</taxon>
    </lineage>
</organism>
<dbReference type="CDD" id="cd19074">
    <property type="entry name" value="Aldo_ket_red_shaker-like"/>
    <property type="match status" value="1"/>
</dbReference>
<keyword evidence="6" id="KW-1185">Reference proteome</keyword>
<dbReference type="Proteomes" id="UP000074382">
    <property type="component" value="Unassembled WGS sequence"/>
</dbReference>
<protein>
    <submittedName>
        <fullName evidence="5">Aldo/keto reductase</fullName>
    </submittedName>
</protein>
<evidence type="ECO:0000256" key="2">
    <source>
        <dbReference type="ARBA" id="ARBA00022857"/>
    </source>
</evidence>
<evidence type="ECO:0000313" key="6">
    <source>
        <dbReference type="Proteomes" id="UP000074382"/>
    </source>
</evidence>
<proteinExistence type="inferred from homology"/>
<dbReference type="OrthoDB" id="3500708at2"/>
<keyword evidence="3" id="KW-0560">Oxidoreductase</keyword>
<dbReference type="SUPFAM" id="SSF51430">
    <property type="entry name" value="NAD(P)-linked oxidoreductase"/>
    <property type="match status" value="1"/>
</dbReference>
<dbReference type="Pfam" id="PF00248">
    <property type="entry name" value="Aldo_ket_red"/>
    <property type="match status" value="1"/>
</dbReference>
<sequence length="334" mass="36916">MEFRHLGSSGLVVSEIAYGNWITHGSQVEEDTAVACVHAALDEGITTFDTADVYAQGRAEEVLGRALKGQRRDGVEIFSKVFWPVGPGKNDRGLSRKHIIRGVEESLRRLGTDYLDLYQAHRFDYATPLEETLRAFDDLVRQGKVLYVGVSEWRAEEIERALKIADEMGLDRIVSNQPQYSMLWRVIESEVVPLCEREGVGQIVWSPIAQGVLTGKYKPGQPPPAGSRATDENSGAHFVRRFLDDQKLLERVQQLLPLAAEAGLTPAQLAVAWVLQNSNVSAAIIGASRPEQVRDNAKAAGVKLDAELLRRIDEILGDSVQRDPALTASPKERP</sequence>
<dbReference type="PATRIC" id="fig|665004.4.peg.4184"/>